<dbReference type="Proteomes" id="UP000306402">
    <property type="component" value="Unassembled WGS sequence"/>
</dbReference>
<dbReference type="InterPro" id="IPR029058">
    <property type="entry name" value="AB_hydrolase_fold"/>
</dbReference>
<sequence length="328" mass="37034">MPIIYSEEPISPKWLPNGHFQSIYPALFRKVSGIKYSREKIVTEDEDFLDLDWSYAGKAPSERLVILSHGLEGNSTRQYILGMVKILNQAGFDCLAWNFRGCGGEMNNAPRFYHSGATEDLNHVIEHAFSKKYQEIFLAGFSLGGNLTLKFLGEQGGGIDRRIVKAMVFSVPMDLKACSLAIIQPQNSIYMHRFLKSLNPKVKSKAAVFPDLITLKDKNTIRTLYDFDHHYTAPIHGFKSADDYYEQCSSMHFVEDIAIPTMIVHAANDPIVPVESLPIKDIEKNPNITLMITRGGGHCGFRPAKLVDDFYWSEKAALEFFSEDQAEK</sequence>
<dbReference type="RefSeq" id="WP_138366228.1">
    <property type="nucleotide sequence ID" value="NZ_VCEJ01000004.1"/>
</dbReference>
<reference evidence="6 7" key="1">
    <citation type="submission" date="2019-05" db="EMBL/GenBank/DDBJ databases">
        <authorList>
            <person name="Qu J.-H."/>
        </authorList>
    </citation>
    <scope>NUCLEOTIDE SEQUENCE [LARGE SCALE GENOMIC DNA]</scope>
    <source>
        <strain evidence="6 7">T17</strain>
    </source>
</reference>
<dbReference type="AlphaFoldDB" id="A0A5R9KX72"/>
<comment type="caution">
    <text evidence="6">The sequence shown here is derived from an EMBL/GenBank/DDBJ whole genome shotgun (WGS) entry which is preliminary data.</text>
</comment>
<dbReference type="InterPro" id="IPR050960">
    <property type="entry name" value="AB_hydrolase_4_sf"/>
</dbReference>
<evidence type="ECO:0000256" key="1">
    <source>
        <dbReference type="ARBA" id="ARBA00010884"/>
    </source>
</evidence>
<dbReference type="PANTHER" id="PTHR10794:SF94">
    <property type="entry name" value="ESTERASE YHET-RELATED"/>
    <property type="match status" value="1"/>
</dbReference>
<organism evidence="6 7">
    <name type="scientific">Dyadobacter luticola</name>
    <dbReference type="NCBI Taxonomy" id="1979387"/>
    <lineage>
        <taxon>Bacteria</taxon>
        <taxon>Pseudomonadati</taxon>
        <taxon>Bacteroidota</taxon>
        <taxon>Cytophagia</taxon>
        <taxon>Cytophagales</taxon>
        <taxon>Spirosomataceae</taxon>
        <taxon>Dyadobacter</taxon>
    </lineage>
</organism>
<evidence type="ECO:0000256" key="4">
    <source>
        <dbReference type="PIRSR" id="PIRSR005211-1"/>
    </source>
</evidence>
<dbReference type="PANTHER" id="PTHR10794">
    <property type="entry name" value="ABHYDROLASE DOMAIN-CONTAINING PROTEIN"/>
    <property type="match status" value="1"/>
</dbReference>
<gene>
    <name evidence="6" type="ORF">FEN17_15370</name>
</gene>
<dbReference type="PROSITE" id="PS01133">
    <property type="entry name" value="UPF0017"/>
    <property type="match status" value="1"/>
</dbReference>
<comment type="similarity">
    <text evidence="1">Belongs to the AB hydrolase superfamily. AB hydrolase 4 family.</text>
</comment>
<feature type="active site" description="Charge relay system" evidence="4">
    <location>
        <position position="142"/>
    </location>
</feature>
<dbReference type="PIRSF" id="PIRSF005211">
    <property type="entry name" value="Ab_hydro_YheT"/>
    <property type="match status" value="1"/>
</dbReference>
<accession>A0A5R9KX72</accession>
<evidence type="ECO:0000313" key="7">
    <source>
        <dbReference type="Proteomes" id="UP000306402"/>
    </source>
</evidence>
<dbReference type="InterPro" id="IPR012020">
    <property type="entry name" value="ABHD4"/>
</dbReference>
<feature type="active site" description="Charge relay system" evidence="4">
    <location>
        <position position="269"/>
    </location>
</feature>
<dbReference type="GO" id="GO:0047372">
    <property type="term" value="F:monoacylglycerol lipase activity"/>
    <property type="evidence" value="ECO:0007669"/>
    <property type="project" value="TreeGrafter"/>
</dbReference>
<dbReference type="Pfam" id="PF12146">
    <property type="entry name" value="Hydrolase_4"/>
    <property type="match status" value="1"/>
</dbReference>
<keyword evidence="2" id="KW-0719">Serine esterase</keyword>
<evidence type="ECO:0000256" key="2">
    <source>
        <dbReference type="ARBA" id="ARBA00022487"/>
    </source>
</evidence>
<feature type="domain" description="Serine aminopeptidase S33" evidence="5">
    <location>
        <begin position="61"/>
        <end position="275"/>
    </location>
</feature>
<name>A0A5R9KX72_9BACT</name>
<evidence type="ECO:0000256" key="3">
    <source>
        <dbReference type="ARBA" id="ARBA00022801"/>
    </source>
</evidence>
<dbReference type="Gene3D" id="3.40.50.1820">
    <property type="entry name" value="alpha/beta hydrolase"/>
    <property type="match status" value="1"/>
</dbReference>
<evidence type="ECO:0000259" key="5">
    <source>
        <dbReference type="Pfam" id="PF12146"/>
    </source>
</evidence>
<dbReference type="SUPFAM" id="SSF53474">
    <property type="entry name" value="alpha/beta-Hydrolases"/>
    <property type="match status" value="1"/>
</dbReference>
<protein>
    <submittedName>
        <fullName evidence="6">Alpha/beta fold hydrolase</fullName>
    </submittedName>
</protein>
<dbReference type="EMBL" id="VCEJ01000004">
    <property type="protein sequence ID" value="TLV00854.1"/>
    <property type="molecule type" value="Genomic_DNA"/>
</dbReference>
<feature type="active site" description="Charge relay system" evidence="4">
    <location>
        <position position="298"/>
    </location>
</feature>
<dbReference type="InterPro" id="IPR022742">
    <property type="entry name" value="Hydrolase_4"/>
</dbReference>
<keyword evidence="7" id="KW-1185">Reference proteome</keyword>
<keyword evidence="3 6" id="KW-0378">Hydrolase</keyword>
<dbReference type="OrthoDB" id="332676at2"/>
<proteinExistence type="inferred from homology"/>
<dbReference type="InterPro" id="IPR000952">
    <property type="entry name" value="AB_hydrolase_4_CS"/>
</dbReference>
<evidence type="ECO:0000313" key="6">
    <source>
        <dbReference type="EMBL" id="TLV00854.1"/>
    </source>
</evidence>
<dbReference type="GO" id="GO:0034338">
    <property type="term" value="F:short-chain carboxylesterase activity"/>
    <property type="evidence" value="ECO:0007669"/>
    <property type="project" value="TreeGrafter"/>
</dbReference>